<dbReference type="RefSeq" id="WP_018977194.1">
    <property type="nucleotide sequence ID" value="NZ_BMLN01000004.1"/>
</dbReference>
<feature type="domain" description="SLH" evidence="2">
    <location>
        <begin position="55"/>
        <end position="118"/>
    </location>
</feature>
<reference evidence="4" key="1">
    <citation type="journal article" date="2019" name="Int. J. Syst. Evol. Microbiol.">
        <title>The Global Catalogue of Microorganisms (GCM) 10K type strain sequencing project: providing services to taxonomists for standard genome sequencing and annotation.</title>
        <authorList>
            <consortium name="The Broad Institute Genomics Platform"/>
            <consortium name="The Broad Institute Genome Sequencing Center for Infectious Disease"/>
            <person name="Wu L."/>
            <person name="Ma J."/>
        </authorList>
    </citation>
    <scope>NUCLEOTIDE SEQUENCE [LARGE SCALE GENOMIC DNA]</scope>
    <source>
        <strain evidence="4">CGMCC 1.6964</strain>
    </source>
</reference>
<dbReference type="InterPro" id="IPR001119">
    <property type="entry name" value="SLH_dom"/>
</dbReference>
<comment type="caution">
    <text evidence="3">The sequence shown here is derived from an EMBL/GenBank/DDBJ whole genome shotgun (WGS) entry which is preliminary data.</text>
</comment>
<name>A0ABQ2KZN9_9BACL</name>
<feature type="signal peptide" evidence="1">
    <location>
        <begin position="1"/>
        <end position="34"/>
    </location>
</feature>
<evidence type="ECO:0000313" key="4">
    <source>
        <dbReference type="Proteomes" id="UP000606653"/>
    </source>
</evidence>
<dbReference type="Pfam" id="PF00395">
    <property type="entry name" value="SLH"/>
    <property type="match status" value="2"/>
</dbReference>
<feature type="chain" id="PRO_5045394312" description="SLH domain-containing protein" evidence="1">
    <location>
        <begin position="35"/>
        <end position="200"/>
    </location>
</feature>
<evidence type="ECO:0000313" key="3">
    <source>
        <dbReference type="EMBL" id="GGN98054.1"/>
    </source>
</evidence>
<proteinExistence type="predicted"/>
<keyword evidence="4" id="KW-1185">Reference proteome</keyword>
<protein>
    <recommendedName>
        <fullName evidence="2">SLH domain-containing protein</fullName>
    </recommendedName>
</protein>
<organism evidence="3 4">
    <name type="scientific">Saccharibacillus kuerlensis</name>
    <dbReference type="NCBI Taxonomy" id="459527"/>
    <lineage>
        <taxon>Bacteria</taxon>
        <taxon>Bacillati</taxon>
        <taxon>Bacillota</taxon>
        <taxon>Bacilli</taxon>
        <taxon>Bacillales</taxon>
        <taxon>Paenibacillaceae</taxon>
        <taxon>Saccharibacillus</taxon>
    </lineage>
</organism>
<gene>
    <name evidence="3" type="ORF">GCM10010969_16640</name>
</gene>
<dbReference type="EMBL" id="BMLN01000004">
    <property type="protein sequence ID" value="GGN98054.1"/>
    <property type="molecule type" value="Genomic_DNA"/>
</dbReference>
<dbReference type="PROSITE" id="PS51272">
    <property type="entry name" value="SLH"/>
    <property type="match status" value="1"/>
</dbReference>
<sequence length="200" mass="21258">MKLFNSKKSIRTSLAAAVLVAGLTPAWGGSSVQAAENSDGISSVLNSDQAETIPPGATAFTDVEGNENQEEIEAAFEAGLIKGYSDGTFRPSASLTRAEFVTLLGRALDVEGDPSQHPYNDKVPMWAAPYVAGLEQRNLLGSFADDEMFHPNQEVTNQEAVELIALAADVNVWIVGTPGTASDPITRGELTALMVEHLLR</sequence>
<dbReference type="Proteomes" id="UP000606653">
    <property type="component" value="Unassembled WGS sequence"/>
</dbReference>
<evidence type="ECO:0000256" key="1">
    <source>
        <dbReference type="SAM" id="SignalP"/>
    </source>
</evidence>
<accession>A0ABQ2KZN9</accession>
<keyword evidence="1" id="KW-0732">Signal</keyword>
<evidence type="ECO:0000259" key="2">
    <source>
        <dbReference type="PROSITE" id="PS51272"/>
    </source>
</evidence>